<dbReference type="Proteomes" id="UP001172457">
    <property type="component" value="Chromosome 1"/>
</dbReference>
<gene>
    <name evidence="2" type="ORF">OSB04_001868</name>
</gene>
<evidence type="ECO:0000313" key="3">
    <source>
        <dbReference type="Proteomes" id="UP001172457"/>
    </source>
</evidence>
<name>A0AA38U9X1_9ASTR</name>
<proteinExistence type="predicted"/>
<reference evidence="2" key="1">
    <citation type="submission" date="2023-03" db="EMBL/GenBank/DDBJ databases">
        <title>Chromosome-scale reference genome and RAD-based genetic map of yellow starthistle (Centaurea solstitialis) reveal putative structural variation and QTLs associated with invader traits.</title>
        <authorList>
            <person name="Reatini B."/>
            <person name="Cang F.A."/>
            <person name="Jiang Q."/>
            <person name="Mckibben M.T.W."/>
            <person name="Barker M.S."/>
            <person name="Rieseberg L.H."/>
            <person name="Dlugosch K.M."/>
        </authorList>
    </citation>
    <scope>NUCLEOTIDE SEQUENCE</scope>
    <source>
        <strain evidence="2">CAN-66</strain>
        <tissue evidence="2">Leaf</tissue>
    </source>
</reference>
<feature type="region of interest" description="Disordered" evidence="1">
    <location>
        <begin position="1"/>
        <end position="29"/>
    </location>
</feature>
<accession>A0AA38U9X1</accession>
<evidence type="ECO:0000256" key="1">
    <source>
        <dbReference type="SAM" id="MobiDB-lite"/>
    </source>
</evidence>
<dbReference type="EMBL" id="JARYMX010000001">
    <property type="protein sequence ID" value="KAJ9565902.1"/>
    <property type="molecule type" value="Genomic_DNA"/>
</dbReference>
<feature type="compositionally biased region" description="Basic and acidic residues" evidence="1">
    <location>
        <begin position="12"/>
        <end position="29"/>
    </location>
</feature>
<comment type="caution">
    <text evidence="2">The sequence shown here is derived from an EMBL/GenBank/DDBJ whole genome shotgun (WGS) entry which is preliminary data.</text>
</comment>
<keyword evidence="3" id="KW-1185">Reference proteome</keyword>
<sequence>MVAVVQGGGGDGLKEGREKGRPRGERKLKEEGERSFLGFNQWRRCFQTGFRVYSDEKRELDGSFKTSDVIGFQMIDYAQPFSRVWITR</sequence>
<evidence type="ECO:0000313" key="2">
    <source>
        <dbReference type="EMBL" id="KAJ9565902.1"/>
    </source>
</evidence>
<dbReference type="AlphaFoldDB" id="A0AA38U9X1"/>
<feature type="compositionally biased region" description="Gly residues" evidence="1">
    <location>
        <begin position="1"/>
        <end position="11"/>
    </location>
</feature>
<protein>
    <submittedName>
        <fullName evidence="2">Uncharacterized protein</fullName>
    </submittedName>
</protein>
<organism evidence="2 3">
    <name type="scientific">Centaurea solstitialis</name>
    <name type="common">yellow star-thistle</name>
    <dbReference type="NCBI Taxonomy" id="347529"/>
    <lineage>
        <taxon>Eukaryota</taxon>
        <taxon>Viridiplantae</taxon>
        <taxon>Streptophyta</taxon>
        <taxon>Embryophyta</taxon>
        <taxon>Tracheophyta</taxon>
        <taxon>Spermatophyta</taxon>
        <taxon>Magnoliopsida</taxon>
        <taxon>eudicotyledons</taxon>
        <taxon>Gunneridae</taxon>
        <taxon>Pentapetalae</taxon>
        <taxon>asterids</taxon>
        <taxon>campanulids</taxon>
        <taxon>Asterales</taxon>
        <taxon>Asteraceae</taxon>
        <taxon>Carduoideae</taxon>
        <taxon>Cardueae</taxon>
        <taxon>Centaureinae</taxon>
        <taxon>Centaurea</taxon>
    </lineage>
</organism>